<dbReference type="EMBL" id="JANSHE010006770">
    <property type="protein sequence ID" value="KAJ2966100.1"/>
    <property type="molecule type" value="Genomic_DNA"/>
</dbReference>
<sequence length="233" mass="25818">MSARACLVDIRRRGKDLWLQGLVNRGTPASHLPKRPPPLTSPFQLKFASGSLAEYLNIKYSEKLPSSSTVDDIEGTLSKFIPPGYYTDEQKFLERVEEDAINFKPYGQKIYSYTRSATTLIKGKNVAIPQVLSPEDQETVDFEVYHVSAISPATAQCSVAALQETREATSRPVQPRAAAFSLHPSSFTKGVPSVRMPRPVRLALLCYFSDNLRAYDLADSAIRPSSYQSPDAT</sequence>
<accession>A0ACC1MH26</accession>
<name>A0ACC1MH26_9APHY</name>
<gene>
    <name evidence="1" type="ORF">NUW54_g13907</name>
</gene>
<dbReference type="Proteomes" id="UP001144978">
    <property type="component" value="Unassembled WGS sequence"/>
</dbReference>
<evidence type="ECO:0000313" key="2">
    <source>
        <dbReference type="Proteomes" id="UP001144978"/>
    </source>
</evidence>
<keyword evidence="2" id="KW-1185">Reference proteome</keyword>
<reference evidence="1" key="1">
    <citation type="submission" date="2022-08" db="EMBL/GenBank/DDBJ databases">
        <title>Genome Sequence of Pycnoporus sanguineus.</title>
        <authorList>
            <person name="Buettner E."/>
        </authorList>
    </citation>
    <scope>NUCLEOTIDE SEQUENCE</scope>
    <source>
        <strain evidence="1">CG-C14</strain>
    </source>
</reference>
<comment type="caution">
    <text evidence="1">The sequence shown here is derived from an EMBL/GenBank/DDBJ whole genome shotgun (WGS) entry which is preliminary data.</text>
</comment>
<protein>
    <submittedName>
        <fullName evidence="1">Uncharacterized protein</fullName>
    </submittedName>
</protein>
<organism evidence="1 2">
    <name type="scientific">Trametes sanguinea</name>
    <dbReference type="NCBI Taxonomy" id="158606"/>
    <lineage>
        <taxon>Eukaryota</taxon>
        <taxon>Fungi</taxon>
        <taxon>Dikarya</taxon>
        <taxon>Basidiomycota</taxon>
        <taxon>Agaricomycotina</taxon>
        <taxon>Agaricomycetes</taxon>
        <taxon>Polyporales</taxon>
        <taxon>Polyporaceae</taxon>
        <taxon>Trametes</taxon>
    </lineage>
</organism>
<proteinExistence type="predicted"/>
<evidence type="ECO:0000313" key="1">
    <source>
        <dbReference type="EMBL" id="KAJ2966100.1"/>
    </source>
</evidence>